<feature type="compositionally biased region" description="Basic and acidic residues" evidence="1">
    <location>
        <begin position="15"/>
        <end position="30"/>
    </location>
</feature>
<dbReference type="VEuPathDB" id="FungiDB:PPTG_15461"/>
<dbReference type="AlphaFoldDB" id="W2KHV5"/>
<proteinExistence type="predicted"/>
<accession>W2KHV5</accession>
<name>W2KHV5_PHYNI</name>
<dbReference type="Proteomes" id="UP000054423">
    <property type="component" value="Unassembled WGS sequence"/>
</dbReference>
<dbReference type="EMBL" id="KI681865">
    <property type="protein sequence ID" value="ETL84214.1"/>
    <property type="molecule type" value="Genomic_DNA"/>
</dbReference>
<reference evidence="2" key="1">
    <citation type="submission" date="2013-11" db="EMBL/GenBank/DDBJ databases">
        <title>The Genome Sequence of Phytophthora parasitica CHvinca01.</title>
        <authorList>
            <consortium name="The Broad Institute Genomics Platform"/>
            <person name="Russ C."/>
            <person name="Tyler B."/>
            <person name="Panabieres F."/>
            <person name="Shan W."/>
            <person name="Tripathy S."/>
            <person name="Grunwald N."/>
            <person name="Machado M."/>
            <person name="Johnson C.S."/>
            <person name="Arredondo F."/>
            <person name="Hong C."/>
            <person name="Coffey M."/>
            <person name="Young S.K."/>
            <person name="Zeng Q."/>
            <person name="Gargeya S."/>
            <person name="Fitzgerald M."/>
            <person name="Abouelleil A."/>
            <person name="Alvarado L."/>
            <person name="Chapman S.B."/>
            <person name="Gainer-Dewar J."/>
            <person name="Goldberg J."/>
            <person name="Griggs A."/>
            <person name="Gujja S."/>
            <person name="Hansen M."/>
            <person name="Howarth C."/>
            <person name="Imamovic A."/>
            <person name="Ireland A."/>
            <person name="Larimer J."/>
            <person name="McCowan C."/>
            <person name="Murphy C."/>
            <person name="Pearson M."/>
            <person name="Poon T.W."/>
            <person name="Priest M."/>
            <person name="Roberts A."/>
            <person name="Saif S."/>
            <person name="Shea T."/>
            <person name="Sykes S."/>
            <person name="Wortman J."/>
            <person name="Nusbaum C."/>
            <person name="Birren B."/>
        </authorList>
    </citation>
    <scope>NUCLEOTIDE SEQUENCE [LARGE SCALE GENOMIC DNA]</scope>
    <source>
        <strain evidence="2">CHvinca01</strain>
    </source>
</reference>
<feature type="region of interest" description="Disordered" evidence="1">
    <location>
        <begin position="1"/>
        <end position="30"/>
    </location>
</feature>
<gene>
    <name evidence="2" type="ORF">L917_15918</name>
</gene>
<evidence type="ECO:0000313" key="2">
    <source>
        <dbReference type="EMBL" id="ETL84214.1"/>
    </source>
</evidence>
<protein>
    <submittedName>
        <fullName evidence="2">Uncharacterized protein</fullName>
    </submittedName>
</protein>
<dbReference type="PANTHER" id="PTHR42339:SF1">
    <property type="entry name" value="HISTONE H1"/>
    <property type="match status" value="1"/>
</dbReference>
<dbReference type="OrthoDB" id="2592504at2759"/>
<organism evidence="2">
    <name type="scientific">Phytophthora nicotianae</name>
    <name type="common">Potato buckeye rot agent</name>
    <name type="synonym">Phytophthora parasitica</name>
    <dbReference type="NCBI Taxonomy" id="4792"/>
    <lineage>
        <taxon>Eukaryota</taxon>
        <taxon>Sar</taxon>
        <taxon>Stramenopiles</taxon>
        <taxon>Oomycota</taxon>
        <taxon>Peronosporomycetes</taxon>
        <taxon>Peronosporales</taxon>
        <taxon>Peronosporaceae</taxon>
        <taxon>Phytophthora</taxon>
    </lineage>
</organism>
<dbReference type="PANTHER" id="PTHR42339">
    <property type="entry name" value="HISTONE H1"/>
    <property type="match status" value="1"/>
</dbReference>
<evidence type="ECO:0000256" key="1">
    <source>
        <dbReference type="SAM" id="MobiDB-lite"/>
    </source>
</evidence>
<sequence length="80" mass="9580">MPQVKKEKAKLKTLKPQDRKWKATEEKEKKTKKLKTGDELLNKIQEVELPDMEEDGNVPVYDDCDEIRKKINFFSWEKRS</sequence>